<dbReference type="OrthoDB" id="8163684at2"/>
<organism evidence="2 3">
    <name type="scientific">Cereibacter sphaeroides (strain ATCC 17023 / DSM 158 / JCM 6121 / CCUG 31486 / LMG 2827 / NBRC 12203 / NCIMB 8253 / ATH 2.4.1.)</name>
    <name type="common">Rhodobacter sphaeroides</name>
    <dbReference type="NCBI Taxonomy" id="272943"/>
    <lineage>
        <taxon>Bacteria</taxon>
        <taxon>Pseudomonadati</taxon>
        <taxon>Pseudomonadota</taxon>
        <taxon>Alphaproteobacteria</taxon>
        <taxon>Rhodobacterales</taxon>
        <taxon>Paracoccaceae</taxon>
        <taxon>Cereibacter</taxon>
    </lineage>
</organism>
<accession>U5NRH1</accession>
<sequence>MSGTMSRARQIAETAFDKTQSQFLDRTRALREHDAELSERADKTRRLRMARLEREQAGKEISSLPSKRRANPV</sequence>
<dbReference type="KEGG" id="rsp:RSP_7618"/>
<reference evidence="3" key="1">
    <citation type="submission" date="2005-09" db="EMBL/GenBank/DDBJ databases">
        <title>Complete sequence of chromosome 2 of Rhodobacter sphaeroides 2.4.1.</title>
        <authorList>
            <person name="Copeland A."/>
            <person name="Lucas S."/>
            <person name="Lapidus A."/>
            <person name="Barry K."/>
            <person name="Detter J.C."/>
            <person name="Glavina T."/>
            <person name="Hammon N."/>
            <person name="Israni S."/>
            <person name="Pitluck S."/>
            <person name="Richardson P."/>
            <person name="Mackenzie C."/>
            <person name="Choudhary M."/>
            <person name="Larimer F."/>
            <person name="Hauser L.J."/>
            <person name="Land M."/>
            <person name="Donohue T.J."/>
            <person name="Kaplan S."/>
        </authorList>
    </citation>
    <scope>NUCLEOTIDE SEQUENCE [LARGE SCALE GENOMIC DNA]</scope>
    <source>
        <strain evidence="3">ATCC 17023 / DSM 158 / JCM 6121 / CCUG 31486 / LMG 2827 / NBRC 12203 / NCIMB 8253 / ATH 2.4.1.</strain>
    </source>
</reference>
<dbReference type="eggNOG" id="ENOG5031BHM">
    <property type="taxonomic scope" value="Bacteria"/>
</dbReference>
<gene>
    <name evidence="2" type="ORF">RSP_7618</name>
</gene>
<evidence type="ECO:0000313" key="3">
    <source>
        <dbReference type="Proteomes" id="UP000002703"/>
    </source>
</evidence>
<feature type="region of interest" description="Disordered" evidence="1">
    <location>
        <begin position="52"/>
        <end position="73"/>
    </location>
</feature>
<dbReference type="Proteomes" id="UP000002703">
    <property type="component" value="Chromosome 2"/>
</dbReference>
<keyword evidence="3" id="KW-1185">Reference proteome</keyword>
<dbReference type="EMBL" id="CP000144">
    <property type="protein sequence ID" value="AGY32474.1"/>
    <property type="molecule type" value="Genomic_DNA"/>
</dbReference>
<dbReference type="AlphaFoldDB" id="U5NRH1"/>
<dbReference type="EnsemblBacteria" id="AGY32474">
    <property type="protein sequence ID" value="AGY32474"/>
    <property type="gene ID" value="RSP_7618"/>
</dbReference>
<dbReference type="STRING" id="272943.RSP_7618"/>
<evidence type="ECO:0000313" key="2">
    <source>
        <dbReference type="EMBL" id="AGY32474.1"/>
    </source>
</evidence>
<evidence type="ECO:0000256" key="1">
    <source>
        <dbReference type="SAM" id="MobiDB-lite"/>
    </source>
</evidence>
<name>U5NRH1_CERS4</name>
<feature type="region of interest" description="Disordered" evidence="1">
    <location>
        <begin position="1"/>
        <end position="20"/>
    </location>
</feature>
<protein>
    <submittedName>
        <fullName evidence="2">Uncharacterized protein</fullName>
    </submittedName>
</protein>
<proteinExistence type="predicted"/>